<evidence type="ECO:0000313" key="3">
    <source>
        <dbReference type="Proteomes" id="UP000012073"/>
    </source>
</evidence>
<keyword evidence="3" id="KW-1185">Reference proteome</keyword>
<protein>
    <submittedName>
        <fullName evidence="2">Uncharacterized protein</fullName>
    </submittedName>
</protein>
<feature type="region of interest" description="Disordered" evidence="1">
    <location>
        <begin position="21"/>
        <end position="133"/>
    </location>
</feature>
<sequence length="152" mass="16473">MKGDGGKSWEQVCAQSGYEGIAKEENQVLPSREGLESSDLSEKKHSKAVIRSQGVDTIAQPNGDTMMSLLDKPKPGNSMQKNVKPSSIAFKQHTGFRKRTVASSNDGDGESTIVSIQSSGSNPTESRLSSRDERIRVKLLHAVREVVEVSDS</sequence>
<evidence type="ECO:0000313" key="2">
    <source>
        <dbReference type="EMBL" id="CDF41097.1"/>
    </source>
</evidence>
<dbReference type="KEGG" id="ccp:CHC_T00007322001"/>
<accession>R7QRI3</accession>
<dbReference type="AlphaFoldDB" id="R7QRI3"/>
<dbReference type="GeneID" id="17319127"/>
<reference evidence="3" key="1">
    <citation type="journal article" date="2013" name="Proc. Natl. Acad. Sci. U.S.A.">
        <title>Genome structure and metabolic features in the red seaweed Chondrus crispus shed light on evolution of the Archaeplastida.</title>
        <authorList>
            <person name="Collen J."/>
            <person name="Porcel B."/>
            <person name="Carre W."/>
            <person name="Ball S.G."/>
            <person name="Chaparro C."/>
            <person name="Tonon T."/>
            <person name="Barbeyron T."/>
            <person name="Michel G."/>
            <person name="Noel B."/>
            <person name="Valentin K."/>
            <person name="Elias M."/>
            <person name="Artiguenave F."/>
            <person name="Arun A."/>
            <person name="Aury J.M."/>
            <person name="Barbosa-Neto J.F."/>
            <person name="Bothwell J.H."/>
            <person name="Bouget F.Y."/>
            <person name="Brillet L."/>
            <person name="Cabello-Hurtado F."/>
            <person name="Capella-Gutierrez S."/>
            <person name="Charrier B."/>
            <person name="Cladiere L."/>
            <person name="Cock J.M."/>
            <person name="Coelho S.M."/>
            <person name="Colleoni C."/>
            <person name="Czjzek M."/>
            <person name="Da Silva C."/>
            <person name="Delage L."/>
            <person name="Denoeud F."/>
            <person name="Deschamps P."/>
            <person name="Dittami S.M."/>
            <person name="Gabaldon T."/>
            <person name="Gachon C.M."/>
            <person name="Groisillier A."/>
            <person name="Herve C."/>
            <person name="Jabbari K."/>
            <person name="Katinka M."/>
            <person name="Kloareg B."/>
            <person name="Kowalczyk N."/>
            <person name="Labadie K."/>
            <person name="Leblanc C."/>
            <person name="Lopez P.J."/>
            <person name="McLachlan D.H."/>
            <person name="Meslet-Cladiere L."/>
            <person name="Moustafa A."/>
            <person name="Nehr Z."/>
            <person name="Nyvall Collen P."/>
            <person name="Panaud O."/>
            <person name="Partensky F."/>
            <person name="Poulain J."/>
            <person name="Rensing S.A."/>
            <person name="Rousvoal S."/>
            <person name="Samson G."/>
            <person name="Symeonidi A."/>
            <person name="Weissenbach J."/>
            <person name="Zambounis A."/>
            <person name="Wincker P."/>
            <person name="Boyen C."/>
        </authorList>
    </citation>
    <scope>NUCLEOTIDE SEQUENCE [LARGE SCALE GENOMIC DNA]</scope>
    <source>
        <strain evidence="3">cv. Stackhouse</strain>
    </source>
</reference>
<dbReference type="Gramene" id="CDF41097">
    <property type="protein sequence ID" value="CDF41097"/>
    <property type="gene ID" value="CHC_T00007322001"/>
</dbReference>
<proteinExistence type="predicted"/>
<evidence type="ECO:0000256" key="1">
    <source>
        <dbReference type="SAM" id="MobiDB-lite"/>
    </source>
</evidence>
<name>R7QRI3_CHOCR</name>
<organism evidence="2 3">
    <name type="scientific">Chondrus crispus</name>
    <name type="common">Carrageen Irish moss</name>
    <name type="synonym">Polymorpha crispa</name>
    <dbReference type="NCBI Taxonomy" id="2769"/>
    <lineage>
        <taxon>Eukaryota</taxon>
        <taxon>Rhodophyta</taxon>
        <taxon>Florideophyceae</taxon>
        <taxon>Rhodymeniophycidae</taxon>
        <taxon>Gigartinales</taxon>
        <taxon>Gigartinaceae</taxon>
        <taxon>Chondrus</taxon>
    </lineage>
</organism>
<feature type="compositionally biased region" description="Polar residues" evidence="1">
    <location>
        <begin position="101"/>
        <end position="127"/>
    </location>
</feature>
<dbReference type="RefSeq" id="XP_005711391.1">
    <property type="nucleotide sequence ID" value="XM_005711334.1"/>
</dbReference>
<dbReference type="EMBL" id="HG002309">
    <property type="protein sequence ID" value="CDF41097.1"/>
    <property type="molecule type" value="Genomic_DNA"/>
</dbReference>
<gene>
    <name evidence="2" type="ORF">CHC_T00007322001</name>
</gene>
<dbReference type="Proteomes" id="UP000012073">
    <property type="component" value="Unassembled WGS sequence"/>
</dbReference>